<dbReference type="AlphaFoldDB" id="A0AAV4HVN7"/>
<protein>
    <submittedName>
        <fullName evidence="1">Uncharacterized protein</fullName>
    </submittedName>
</protein>
<proteinExistence type="predicted"/>
<keyword evidence="2" id="KW-1185">Reference proteome</keyword>
<evidence type="ECO:0000313" key="1">
    <source>
        <dbReference type="EMBL" id="GFS02278.1"/>
    </source>
</evidence>
<evidence type="ECO:0000313" key="2">
    <source>
        <dbReference type="Proteomes" id="UP000762676"/>
    </source>
</evidence>
<sequence length="95" mass="10960">MESSKHIRCYKRWARNGGREDRKLDPNGLICLWLRPGASIVACCYSRRSDQEESRGSESARAITQVVPCRKSGMTRRFRDEIFRAEESVIVKVVL</sequence>
<comment type="caution">
    <text evidence="1">The sequence shown here is derived from an EMBL/GenBank/DDBJ whole genome shotgun (WGS) entry which is preliminary data.</text>
</comment>
<name>A0AAV4HVN7_9GAST</name>
<gene>
    <name evidence="1" type="ORF">ElyMa_006441400</name>
</gene>
<organism evidence="1 2">
    <name type="scientific">Elysia marginata</name>
    <dbReference type="NCBI Taxonomy" id="1093978"/>
    <lineage>
        <taxon>Eukaryota</taxon>
        <taxon>Metazoa</taxon>
        <taxon>Spiralia</taxon>
        <taxon>Lophotrochozoa</taxon>
        <taxon>Mollusca</taxon>
        <taxon>Gastropoda</taxon>
        <taxon>Heterobranchia</taxon>
        <taxon>Euthyneura</taxon>
        <taxon>Panpulmonata</taxon>
        <taxon>Sacoglossa</taxon>
        <taxon>Placobranchoidea</taxon>
        <taxon>Plakobranchidae</taxon>
        <taxon>Elysia</taxon>
    </lineage>
</organism>
<dbReference type="Proteomes" id="UP000762676">
    <property type="component" value="Unassembled WGS sequence"/>
</dbReference>
<reference evidence="1 2" key="1">
    <citation type="journal article" date="2021" name="Elife">
        <title>Chloroplast acquisition without the gene transfer in kleptoplastic sea slugs, Plakobranchus ocellatus.</title>
        <authorList>
            <person name="Maeda T."/>
            <person name="Takahashi S."/>
            <person name="Yoshida T."/>
            <person name="Shimamura S."/>
            <person name="Takaki Y."/>
            <person name="Nagai Y."/>
            <person name="Toyoda A."/>
            <person name="Suzuki Y."/>
            <person name="Arimoto A."/>
            <person name="Ishii H."/>
            <person name="Satoh N."/>
            <person name="Nishiyama T."/>
            <person name="Hasebe M."/>
            <person name="Maruyama T."/>
            <person name="Minagawa J."/>
            <person name="Obokata J."/>
            <person name="Shigenobu S."/>
        </authorList>
    </citation>
    <scope>NUCLEOTIDE SEQUENCE [LARGE SCALE GENOMIC DNA]</scope>
</reference>
<accession>A0AAV4HVN7</accession>
<dbReference type="EMBL" id="BMAT01012938">
    <property type="protein sequence ID" value="GFS02278.1"/>
    <property type="molecule type" value="Genomic_DNA"/>
</dbReference>